<proteinExistence type="predicted"/>
<sequence>MFIQQADLFWGMSRDFVKDVMGIAVRESYQPGDFLFHEGDPAAYFYNFFQKFAFSWYSF</sequence>
<organism evidence="2 3">
    <name type="scientific">Candidatus Desulfatibia profunda</name>
    <dbReference type="NCBI Taxonomy" id="2841695"/>
    <lineage>
        <taxon>Bacteria</taxon>
        <taxon>Pseudomonadati</taxon>
        <taxon>Thermodesulfobacteriota</taxon>
        <taxon>Desulfobacteria</taxon>
        <taxon>Desulfobacterales</taxon>
        <taxon>Desulfobacterales incertae sedis</taxon>
        <taxon>Candidatus Desulfatibia</taxon>
    </lineage>
</organism>
<dbReference type="EMBL" id="JACNJH010000273">
    <property type="protein sequence ID" value="MBC8363218.1"/>
    <property type="molecule type" value="Genomic_DNA"/>
</dbReference>
<comment type="caution">
    <text evidence="2">The sequence shown here is derived from an EMBL/GenBank/DDBJ whole genome shotgun (WGS) entry which is preliminary data.</text>
</comment>
<dbReference type="Proteomes" id="UP000603434">
    <property type="component" value="Unassembled WGS sequence"/>
</dbReference>
<protein>
    <recommendedName>
        <fullName evidence="1">Cyclic nucleotide-binding domain-containing protein</fullName>
    </recommendedName>
</protein>
<evidence type="ECO:0000313" key="3">
    <source>
        <dbReference type="Proteomes" id="UP000603434"/>
    </source>
</evidence>
<gene>
    <name evidence="2" type="ORF">H8E23_17685</name>
</gene>
<name>A0A8J6TP42_9BACT</name>
<dbReference type="InterPro" id="IPR014710">
    <property type="entry name" value="RmlC-like_jellyroll"/>
</dbReference>
<dbReference type="InterPro" id="IPR018490">
    <property type="entry name" value="cNMP-bd_dom_sf"/>
</dbReference>
<dbReference type="InterPro" id="IPR000595">
    <property type="entry name" value="cNMP-bd_dom"/>
</dbReference>
<dbReference type="Gene3D" id="2.60.120.10">
    <property type="entry name" value="Jelly Rolls"/>
    <property type="match status" value="1"/>
</dbReference>
<feature type="domain" description="Cyclic nucleotide-binding" evidence="1">
    <location>
        <begin position="8"/>
        <end position="46"/>
    </location>
</feature>
<dbReference type="PROSITE" id="PS50042">
    <property type="entry name" value="CNMP_BINDING_3"/>
    <property type="match status" value="1"/>
</dbReference>
<evidence type="ECO:0000313" key="2">
    <source>
        <dbReference type="EMBL" id="MBC8363218.1"/>
    </source>
</evidence>
<evidence type="ECO:0000259" key="1">
    <source>
        <dbReference type="PROSITE" id="PS50042"/>
    </source>
</evidence>
<dbReference type="AlphaFoldDB" id="A0A8J6TP42"/>
<dbReference type="SUPFAM" id="SSF51206">
    <property type="entry name" value="cAMP-binding domain-like"/>
    <property type="match status" value="1"/>
</dbReference>
<reference evidence="2 3" key="1">
    <citation type="submission" date="2020-08" db="EMBL/GenBank/DDBJ databases">
        <title>Bridging the membrane lipid divide: bacteria of the FCB group superphylum have the potential to synthesize archaeal ether lipids.</title>
        <authorList>
            <person name="Villanueva L."/>
            <person name="Von Meijenfeldt F.A.B."/>
            <person name="Westbye A.B."/>
            <person name="Yadav S."/>
            <person name="Hopmans E.C."/>
            <person name="Dutilh B.E."/>
            <person name="Sinninghe Damste J.S."/>
        </authorList>
    </citation>
    <scope>NUCLEOTIDE SEQUENCE [LARGE SCALE GENOMIC DNA]</scope>
    <source>
        <strain evidence="2">NIOZ-UU30</strain>
    </source>
</reference>
<accession>A0A8J6TP42</accession>